<proteinExistence type="predicted"/>
<evidence type="ECO:0000313" key="2">
    <source>
        <dbReference type="Proteomes" id="UP000626220"/>
    </source>
</evidence>
<organism evidence="1 2">
    <name type="scientific">Seohaeicola zhoushanensis</name>
    <dbReference type="NCBI Taxonomy" id="1569283"/>
    <lineage>
        <taxon>Bacteria</taxon>
        <taxon>Pseudomonadati</taxon>
        <taxon>Pseudomonadota</taxon>
        <taxon>Alphaproteobacteria</taxon>
        <taxon>Rhodobacterales</taxon>
        <taxon>Roseobacteraceae</taxon>
        <taxon>Seohaeicola</taxon>
    </lineage>
</organism>
<keyword evidence="2" id="KW-1185">Reference proteome</keyword>
<reference evidence="1" key="1">
    <citation type="journal article" date="2014" name="Int. J. Syst. Evol. Microbiol.">
        <title>Complete genome sequence of Corynebacterium casei LMG S-19264T (=DSM 44701T), isolated from a smear-ripened cheese.</title>
        <authorList>
            <consortium name="US DOE Joint Genome Institute (JGI-PGF)"/>
            <person name="Walter F."/>
            <person name="Albersmeier A."/>
            <person name="Kalinowski J."/>
            <person name="Ruckert C."/>
        </authorList>
    </citation>
    <scope>NUCLEOTIDE SEQUENCE</scope>
    <source>
        <strain evidence="1">KCTC 42650</strain>
    </source>
</reference>
<dbReference type="GO" id="GO:0004803">
    <property type="term" value="F:transposase activity"/>
    <property type="evidence" value="ECO:0007669"/>
    <property type="project" value="InterPro"/>
</dbReference>
<evidence type="ECO:0000313" key="1">
    <source>
        <dbReference type="EMBL" id="GHF43628.1"/>
    </source>
</evidence>
<dbReference type="EMBL" id="BNCJ01000002">
    <property type="protein sequence ID" value="GHF43628.1"/>
    <property type="molecule type" value="Genomic_DNA"/>
</dbReference>
<comment type="caution">
    <text evidence="1">The sequence shown here is derived from an EMBL/GenBank/DDBJ whole genome shotgun (WGS) entry which is preliminary data.</text>
</comment>
<dbReference type="GO" id="GO:0006313">
    <property type="term" value="P:DNA transposition"/>
    <property type="evidence" value="ECO:0007669"/>
    <property type="project" value="InterPro"/>
</dbReference>
<protein>
    <submittedName>
        <fullName evidence="1">Uncharacterized protein</fullName>
    </submittedName>
</protein>
<dbReference type="InterPro" id="IPR036515">
    <property type="entry name" value="Transposase_17_sf"/>
</dbReference>
<accession>A0A8J3GVG7</accession>
<sequence>MNFELSGKANPLLVAEFDSLMEAVARVQQSHPFRLDAWVALPDRLLCVWTLPAGDMDTVGRWRAIRRAFAGAIGPGRVRWRAAEPPRLITGVVDYAESVRRCWFAPVRRGLVSRPEDWLYSSIQQDGMRAA</sequence>
<dbReference type="GO" id="GO:0003677">
    <property type="term" value="F:DNA binding"/>
    <property type="evidence" value="ECO:0007669"/>
    <property type="project" value="InterPro"/>
</dbReference>
<dbReference type="Proteomes" id="UP000626220">
    <property type="component" value="Unassembled WGS sequence"/>
</dbReference>
<dbReference type="RefSeq" id="WP_189679349.1">
    <property type="nucleotide sequence ID" value="NZ_BNCJ01000002.1"/>
</dbReference>
<dbReference type="AlphaFoldDB" id="A0A8J3GVG7"/>
<gene>
    <name evidence="1" type="ORF">GCM10017056_14410</name>
</gene>
<dbReference type="Gene3D" id="3.30.70.1290">
    <property type="entry name" value="Transposase IS200-like"/>
    <property type="match status" value="1"/>
</dbReference>
<name>A0A8J3GVG7_9RHOB</name>
<reference evidence="1" key="2">
    <citation type="submission" date="2020-09" db="EMBL/GenBank/DDBJ databases">
        <authorList>
            <person name="Sun Q."/>
            <person name="Kim S."/>
        </authorList>
    </citation>
    <scope>NUCLEOTIDE SEQUENCE</scope>
    <source>
        <strain evidence="1">KCTC 42650</strain>
    </source>
</reference>